<comment type="subcellular location">
    <subcellularLocation>
        <location evidence="1">Bacterial flagellum</location>
    </subcellularLocation>
    <subcellularLocation>
        <location evidence="2">Secreted</location>
    </subcellularLocation>
</comment>
<feature type="coiled-coil region" evidence="5">
    <location>
        <begin position="53"/>
        <end position="90"/>
    </location>
</feature>
<keyword evidence="9" id="KW-0966">Cell projection</keyword>
<keyword evidence="5" id="KW-0175">Coiled coil</keyword>
<evidence type="ECO:0000256" key="1">
    <source>
        <dbReference type="ARBA" id="ARBA00004365"/>
    </source>
</evidence>
<keyword evidence="4" id="KW-0975">Bacterial flagellum</keyword>
<proteinExistence type="inferred from homology"/>
<dbReference type="InterPro" id="IPR046358">
    <property type="entry name" value="Flagellin_C"/>
</dbReference>
<dbReference type="InterPro" id="IPR001492">
    <property type="entry name" value="Flagellin"/>
</dbReference>
<accession>A0A4R3LAT2</accession>
<keyword evidence="12" id="KW-1185">Reference proteome</keyword>
<gene>
    <name evidence="10" type="primary">flgL</name>
    <name evidence="9" type="ORF">EDC36_11244</name>
    <name evidence="10" type="ORF">Tigna_00294</name>
</gene>
<keyword evidence="9" id="KW-0282">Flagellum</keyword>
<evidence type="ECO:0000259" key="8">
    <source>
        <dbReference type="Pfam" id="PF21158"/>
    </source>
</evidence>
<dbReference type="InterPro" id="IPR013384">
    <property type="entry name" value="Flagell_FlgL"/>
</dbReference>
<dbReference type="PANTHER" id="PTHR42792">
    <property type="entry name" value="FLAGELLIN"/>
    <property type="match status" value="1"/>
</dbReference>
<evidence type="ECO:0000259" key="7">
    <source>
        <dbReference type="Pfam" id="PF00700"/>
    </source>
</evidence>
<dbReference type="Proteomes" id="UP000315577">
    <property type="component" value="Unassembled WGS sequence"/>
</dbReference>
<dbReference type="Gene3D" id="1.20.1330.10">
    <property type="entry name" value="f41 fragment of flagellin, N-terminal domain"/>
    <property type="match status" value="2"/>
</dbReference>
<sequence length="429" mass="46061">MTTIYRVATAYSYDSTIGRLQRRQAELTEAQDQLSSGKRVRRVSDDPAAAALAEREQARMQRIQSDQRALEAARRNLELAESTLADVGDLYHRAKELIVQGGNGALNASDRATIAQELQGIRERLLALANTQDTLGRPMFMGVGVGNSLAKPFREVLTPPANTTYGPDGRQVLEEGLRGQAAPTESTLPTVIDGYPVFSGRLAATASAIVAANPTNAGTAVGLDVQVVDATALNTTQVFTLDDSVPNVGSYTLQFDGANWSVNGTDKSGAPFGPVSPITVNTTGGTTEVAFQGLKVRIQGTPAAGDSFTVTPTVDTDIWESLDRAIGALQNESGHDLNQELAVVNLHLQARLDRVLSARGQLGDWLNRADAMQAALKAREDYHIEQQSELTDLDMVAAISRFQTLQLGYQAGLSAYSQVQRLSLFQYLA</sequence>
<evidence type="ECO:0000313" key="11">
    <source>
        <dbReference type="Proteomes" id="UP000295536"/>
    </source>
</evidence>
<evidence type="ECO:0000313" key="9">
    <source>
        <dbReference type="EMBL" id="TCS96255.1"/>
    </source>
</evidence>
<dbReference type="AlphaFoldDB" id="A0A4R3LAT2"/>
<reference evidence="10 12" key="2">
    <citation type="submission" date="2019-07" db="EMBL/GenBank/DDBJ databases">
        <title>Tepidimonas ignava SPS-1037 draft genome.</title>
        <authorList>
            <person name="Da Costa M.S."/>
            <person name="Froufe H.J.C."/>
            <person name="Egas C."/>
            <person name="Albuquerque L."/>
        </authorList>
    </citation>
    <scope>NUCLEOTIDE SEQUENCE [LARGE SCALE GENOMIC DNA]</scope>
    <source>
        <strain evidence="10 12">SPS-1037</strain>
    </source>
</reference>
<comment type="caution">
    <text evidence="9">The sequence shown here is derived from an EMBL/GenBank/DDBJ whole genome shotgun (WGS) entry which is preliminary data.</text>
</comment>
<dbReference type="GO" id="GO:0005198">
    <property type="term" value="F:structural molecule activity"/>
    <property type="evidence" value="ECO:0007669"/>
    <property type="project" value="InterPro"/>
</dbReference>
<evidence type="ECO:0000256" key="4">
    <source>
        <dbReference type="ARBA" id="ARBA00023143"/>
    </source>
</evidence>
<dbReference type="Proteomes" id="UP000295536">
    <property type="component" value="Unassembled WGS sequence"/>
</dbReference>
<evidence type="ECO:0000256" key="3">
    <source>
        <dbReference type="ARBA" id="ARBA00005709"/>
    </source>
</evidence>
<dbReference type="RefSeq" id="WP_132963080.1">
    <property type="nucleotide sequence ID" value="NZ_SMAH01000012.1"/>
</dbReference>
<evidence type="ECO:0000313" key="12">
    <source>
        <dbReference type="Proteomes" id="UP000315577"/>
    </source>
</evidence>
<dbReference type="GO" id="GO:0009424">
    <property type="term" value="C:bacterial-type flagellum hook"/>
    <property type="evidence" value="ECO:0007669"/>
    <property type="project" value="InterPro"/>
</dbReference>
<evidence type="ECO:0000256" key="2">
    <source>
        <dbReference type="ARBA" id="ARBA00004613"/>
    </source>
</evidence>
<feature type="domain" description="Flagellin N-terminal" evidence="6">
    <location>
        <begin position="9"/>
        <end position="142"/>
    </location>
</feature>
<dbReference type="SUPFAM" id="SSF64518">
    <property type="entry name" value="Phase 1 flagellin"/>
    <property type="match status" value="1"/>
</dbReference>
<comment type="similarity">
    <text evidence="3">Belongs to the bacterial flagellin family.</text>
</comment>
<organism evidence="9 11">
    <name type="scientific">Tepidimonas ignava</name>
    <dbReference type="NCBI Taxonomy" id="114249"/>
    <lineage>
        <taxon>Bacteria</taxon>
        <taxon>Pseudomonadati</taxon>
        <taxon>Pseudomonadota</taxon>
        <taxon>Betaproteobacteria</taxon>
        <taxon>Burkholderiales</taxon>
        <taxon>Tepidimonas</taxon>
    </lineage>
</organism>
<dbReference type="NCBIfam" id="TIGR02550">
    <property type="entry name" value="flagell_flgL"/>
    <property type="match status" value="1"/>
</dbReference>
<dbReference type="InterPro" id="IPR049119">
    <property type="entry name" value="FlgK_D2-like"/>
</dbReference>
<dbReference type="Pfam" id="PF00669">
    <property type="entry name" value="Flagellin_N"/>
    <property type="match status" value="1"/>
</dbReference>
<dbReference type="EMBL" id="VJNC01000002">
    <property type="protein sequence ID" value="TSE23600.1"/>
    <property type="molecule type" value="Genomic_DNA"/>
</dbReference>
<evidence type="ECO:0000313" key="10">
    <source>
        <dbReference type="EMBL" id="TSE23600.1"/>
    </source>
</evidence>
<dbReference type="GO" id="GO:0071973">
    <property type="term" value="P:bacterial-type flagellum-dependent cell motility"/>
    <property type="evidence" value="ECO:0007669"/>
    <property type="project" value="InterPro"/>
</dbReference>
<dbReference type="EMBL" id="SMAH01000012">
    <property type="protein sequence ID" value="TCS96255.1"/>
    <property type="molecule type" value="Genomic_DNA"/>
</dbReference>
<dbReference type="InterPro" id="IPR001029">
    <property type="entry name" value="Flagellin_N"/>
</dbReference>
<feature type="domain" description="Flagellar hook-associated protein 1 D2-like" evidence="8">
    <location>
        <begin position="242"/>
        <end position="312"/>
    </location>
</feature>
<dbReference type="GO" id="GO:0005576">
    <property type="term" value="C:extracellular region"/>
    <property type="evidence" value="ECO:0007669"/>
    <property type="project" value="UniProtKB-SubCell"/>
</dbReference>
<dbReference type="PANTHER" id="PTHR42792:SF1">
    <property type="entry name" value="FLAGELLAR HOOK-ASSOCIATED PROTEIN 3"/>
    <property type="match status" value="1"/>
</dbReference>
<reference evidence="9 11" key="1">
    <citation type="submission" date="2019-03" db="EMBL/GenBank/DDBJ databases">
        <title>Genomic Encyclopedia of Type Strains, Phase IV (KMG-IV): sequencing the most valuable type-strain genomes for metagenomic binning, comparative biology and taxonomic classification.</title>
        <authorList>
            <person name="Goeker M."/>
        </authorList>
    </citation>
    <scope>NUCLEOTIDE SEQUENCE [LARGE SCALE GENOMIC DNA]</scope>
    <source>
        <strain evidence="9 11">DSM 12034</strain>
    </source>
</reference>
<evidence type="ECO:0000256" key="5">
    <source>
        <dbReference type="SAM" id="Coils"/>
    </source>
</evidence>
<dbReference type="Pfam" id="PF00700">
    <property type="entry name" value="Flagellin_C"/>
    <property type="match status" value="1"/>
</dbReference>
<evidence type="ECO:0000259" key="6">
    <source>
        <dbReference type="Pfam" id="PF00669"/>
    </source>
</evidence>
<name>A0A4R3LAT2_9BURK</name>
<protein>
    <submittedName>
        <fullName evidence="9 10">Flagellar hook-associated protein 3</fullName>
    </submittedName>
</protein>
<feature type="domain" description="Flagellin C-terminal" evidence="7">
    <location>
        <begin position="353"/>
        <end position="428"/>
    </location>
</feature>
<keyword evidence="9" id="KW-0969">Cilium</keyword>
<dbReference type="Pfam" id="PF21158">
    <property type="entry name" value="flgK_1st_1"/>
    <property type="match status" value="1"/>
</dbReference>
<dbReference type="OrthoDB" id="9768249at2"/>